<dbReference type="AlphaFoldDB" id="A0A8F2IVE1"/>
<accession>A0A8F2IVE1</accession>
<protein>
    <submittedName>
        <fullName evidence="1">Uncharacterized protein</fullName>
    </submittedName>
</protein>
<proteinExistence type="predicted"/>
<dbReference type="EMBL" id="MT872814">
    <property type="protein sequence ID" value="QWT28844.1"/>
    <property type="molecule type" value="Genomic_DNA"/>
</dbReference>
<name>A0A8F2IVE1_9MOLU</name>
<reference evidence="1" key="1">
    <citation type="journal article" date="2021" name="Infect. Genet. Evol.">
        <title>Novel prophage-like sequences in Mycoplasma anserisalpingitidis.</title>
        <authorList>
            <person name="Kovacs A.B."/>
            <person name="Wehmann E."/>
            <person name="Svab D."/>
            <person name="Beko K."/>
            <person name="Grozner D."/>
            <person name="Mitter A."/>
            <person name="Bali K."/>
            <person name="Morrow C.J."/>
            <person name="Banyai K."/>
            <person name="Gyuranecz M."/>
        </authorList>
    </citation>
    <scope>NUCLEOTIDE SEQUENCE</scope>
    <source>
        <strain evidence="1">MYCAV675</strain>
    </source>
</reference>
<evidence type="ECO:0000313" key="1">
    <source>
        <dbReference type="EMBL" id="QWT28844.1"/>
    </source>
</evidence>
<organism evidence="1">
    <name type="scientific">Mycoplasma anserisalpingitidis</name>
    <dbReference type="NCBI Taxonomy" id="519450"/>
    <lineage>
        <taxon>Bacteria</taxon>
        <taxon>Bacillati</taxon>
        <taxon>Mycoplasmatota</taxon>
        <taxon>Mollicutes</taxon>
        <taxon>Mycoplasmataceae</taxon>
        <taxon>Mycoplasma</taxon>
    </lineage>
</organism>
<sequence length="752" mass="88057">MNLTPIRNFLENTDELLVFYIYKAKDSFKIWDEVNKEQKIQVTRVGHIEALVSDEVFTLKNDVIEPPRTTKIKQEDIVKYSLTRSFTAIVGSEFNFLEDEFYLLKRGEKWYFVEEITKTYDFNGNDDSFIWKLEIASISKIKKSLIFTEDEVGELKYQKVIDDVKSEYPAPSIKADGVEINFPTSTLFSQITVIADLEDKSSNAVYENQIIPLKNNSSSTINSYPLILNPFLVSNSSHDRISLYSFFNFFMSSMKCKNWLLDLYPSWTVDLTKILSEQKSIEVIEEVLKISDTFTSFFAGYSDEQKEEFFKKYNNLSDATKINDNIIHKEIKRLEFISVDEANTFKNVILALSSDILSSYCYQGGYIFDYRLMLPFYLVRNGKTFEIRSEWLSFGKQGKIEFLDKTNKMVFKNNTMTFNNSSVNFDILPSIISEVNVSTSPAKFNTQESNNFRYLLHIFSSSSDFATKFLLNKSVQSQSLEPFIEKYEYVVEYDKYFESNKNTNELTESDISEATKWVNEYVPYNWKNGINIKNSIYYQAKSAFDNNNKFDISDQYEIELIPTRTSQRYARIENGRYIDYSEDDIENLANGMAYPILNPEYWGYKYYYKVSFKVKVDVRHYRYAYNSTQFNTNNLTADHYIFTPMSLQSTLRNTQLFKSEEKLQIGFDLEGLNVSVKKIKKIIISAIGINSIKCKFVNEKSGNNANYFIKKQQDNNLTTILELDLDEYYWNQKEKERVELEKSLELKGVKYE</sequence>